<keyword evidence="2" id="KW-1185">Reference proteome</keyword>
<dbReference type="EMBL" id="BLXT01007807">
    <property type="protein sequence ID" value="GFO42382.1"/>
    <property type="molecule type" value="Genomic_DNA"/>
</dbReference>
<evidence type="ECO:0000313" key="2">
    <source>
        <dbReference type="Proteomes" id="UP000735302"/>
    </source>
</evidence>
<protein>
    <submittedName>
        <fullName evidence="1">Uncharacterized protein</fullName>
    </submittedName>
</protein>
<name>A0AAV4DEC4_9GAST</name>
<evidence type="ECO:0000313" key="1">
    <source>
        <dbReference type="EMBL" id="GFO42382.1"/>
    </source>
</evidence>
<organism evidence="1 2">
    <name type="scientific">Plakobranchus ocellatus</name>
    <dbReference type="NCBI Taxonomy" id="259542"/>
    <lineage>
        <taxon>Eukaryota</taxon>
        <taxon>Metazoa</taxon>
        <taxon>Spiralia</taxon>
        <taxon>Lophotrochozoa</taxon>
        <taxon>Mollusca</taxon>
        <taxon>Gastropoda</taxon>
        <taxon>Heterobranchia</taxon>
        <taxon>Euthyneura</taxon>
        <taxon>Panpulmonata</taxon>
        <taxon>Sacoglossa</taxon>
        <taxon>Placobranchoidea</taxon>
        <taxon>Plakobranchidae</taxon>
        <taxon>Plakobranchus</taxon>
    </lineage>
</organism>
<dbReference type="Proteomes" id="UP000735302">
    <property type="component" value="Unassembled WGS sequence"/>
</dbReference>
<gene>
    <name evidence="1" type="ORF">PoB_006888700</name>
</gene>
<proteinExistence type="predicted"/>
<dbReference type="AlphaFoldDB" id="A0AAV4DEC4"/>
<sequence>MTKTEVTSLATFHTSRRQHCHVRFLEGFGTHLGIGRLPTAHTPPNTVFSSSTIQKSRESGFYPAVVRLYDIHKGKRYLTLAEKKIVD</sequence>
<reference evidence="1 2" key="1">
    <citation type="journal article" date="2021" name="Elife">
        <title>Chloroplast acquisition without the gene transfer in kleptoplastic sea slugs, Plakobranchus ocellatus.</title>
        <authorList>
            <person name="Maeda T."/>
            <person name="Takahashi S."/>
            <person name="Yoshida T."/>
            <person name="Shimamura S."/>
            <person name="Takaki Y."/>
            <person name="Nagai Y."/>
            <person name="Toyoda A."/>
            <person name="Suzuki Y."/>
            <person name="Arimoto A."/>
            <person name="Ishii H."/>
            <person name="Satoh N."/>
            <person name="Nishiyama T."/>
            <person name="Hasebe M."/>
            <person name="Maruyama T."/>
            <person name="Minagawa J."/>
            <person name="Obokata J."/>
            <person name="Shigenobu S."/>
        </authorList>
    </citation>
    <scope>NUCLEOTIDE SEQUENCE [LARGE SCALE GENOMIC DNA]</scope>
</reference>
<accession>A0AAV4DEC4</accession>
<comment type="caution">
    <text evidence="1">The sequence shown here is derived from an EMBL/GenBank/DDBJ whole genome shotgun (WGS) entry which is preliminary data.</text>
</comment>